<reference evidence="1" key="1">
    <citation type="submission" date="2021-06" db="EMBL/GenBank/DDBJ databases">
        <title>Updating the genus Pseudomonas: Description of 43 new species and partition of the Pseudomonas putida group.</title>
        <authorList>
            <person name="Girard L."/>
            <person name="Lood C."/>
            <person name="Vandamme P."/>
            <person name="Rokni-Zadeh H."/>
            <person name="van Noort V."/>
            <person name="Hofte M."/>
            <person name="Lavigne R."/>
            <person name="De Mot R."/>
        </authorList>
    </citation>
    <scope>NUCLEOTIDE SEQUENCE</scope>
    <source>
        <strain evidence="1">CMR12a</strain>
    </source>
</reference>
<dbReference type="InterPro" id="IPR036736">
    <property type="entry name" value="ACP-like_sf"/>
</dbReference>
<accession>A0ABX8MSR4</accession>
<sequence>MNRGEARRAVFALIRSWLGERLCLDGGSNLQALGLERGDIEELLWRLEDRFELCISTEEEQRILASLSNVHELVEWLLEKSGQQEE</sequence>
<dbReference type="RefSeq" id="WP_124346069.1">
    <property type="nucleotide sequence ID" value="NZ_CP027706.1"/>
</dbReference>
<evidence type="ECO:0000313" key="1">
    <source>
        <dbReference type="EMBL" id="QXH42333.1"/>
    </source>
</evidence>
<proteinExistence type="predicted"/>
<dbReference type="Proteomes" id="UP000693952">
    <property type="component" value="Chromosome"/>
</dbReference>
<dbReference type="EMBL" id="CP077074">
    <property type="protein sequence ID" value="QXH42333.1"/>
    <property type="molecule type" value="Genomic_DNA"/>
</dbReference>
<organism evidence="1 2">
    <name type="scientific">Pseudomonas sessilinigenes</name>
    <dbReference type="NCBI Taxonomy" id="658629"/>
    <lineage>
        <taxon>Bacteria</taxon>
        <taxon>Pseudomonadati</taxon>
        <taxon>Pseudomonadota</taxon>
        <taxon>Gammaproteobacteria</taxon>
        <taxon>Pseudomonadales</taxon>
        <taxon>Pseudomonadaceae</taxon>
        <taxon>Pseudomonas</taxon>
    </lineage>
</organism>
<protein>
    <submittedName>
        <fullName evidence="1">Acyl carrier protein</fullName>
    </submittedName>
</protein>
<evidence type="ECO:0000313" key="2">
    <source>
        <dbReference type="Proteomes" id="UP000693952"/>
    </source>
</evidence>
<gene>
    <name evidence="1" type="ORF">KSS89_08970</name>
</gene>
<name>A0ABX8MSR4_9PSED</name>
<dbReference type="SUPFAM" id="SSF47336">
    <property type="entry name" value="ACP-like"/>
    <property type="match status" value="1"/>
</dbReference>
<keyword evidence="2" id="KW-1185">Reference proteome</keyword>